<dbReference type="EC" id="2.7.1.35" evidence="1"/>
<dbReference type="GO" id="GO:0005524">
    <property type="term" value="F:ATP binding"/>
    <property type="evidence" value="ECO:0007669"/>
    <property type="project" value="UniProtKB-KW"/>
</dbReference>
<dbReference type="Pfam" id="PF08543">
    <property type="entry name" value="Phos_pyr_kin"/>
    <property type="match status" value="1"/>
</dbReference>
<gene>
    <name evidence="7" type="ORF">H9838_05690</name>
</gene>
<proteinExistence type="predicted"/>
<dbReference type="GO" id="GO:0009443">
    <property type="term" value="P:pyridoxal 5'-phosphate salvage"/>
    <property type="evidence" value="ECO:0007669"/>
    <property type="project" value="InterPro"/>
</dbReference>
<dbReference type="PANTHER" id="PTHR10534:SF2">
    <property type="entry name" value="PYRIDOXAL KINASE"/>
    <property type="match status" value="1"/>
</dbReference>
<dbReference type="Gene3D" id="3.40.1190.20">
    <property type="match status" value="1"/>
</dbReference>
<dbReference type="PANTHER" id="PTHR10534">
    <property type="entry name" value="PYRIDOXAL KINASE"/>
    <property type="match status" value="1"/>
</dbReference>
<dbReference type="EMBL" id="DXDU01000094">
    <property type="protein sequence ID" value="HIY26655.1"/>
    <property type="molecule type" value="Genomic_DNA"/>
</dbReference>
<organism evidence="7 8">
    <name type="scientific">Candidatus Acutalibacter pullistercoris</name>
    <dbReference type="NCBI Taxonomy" id="2838418"/>
    <lineage>
        <taxon>Bacteria</taxon>
        <taxon>Bacillati</taxon>
        <taxon>Bacillota</taxon>
        <taxon>Clostridia</taxon>
        <taxon>Eubacteriales</taxon>
        <taxon>Acutalibacteraceae</taxon>
        <taxon>Acutalibacter</taxon>
    </lineage>
</organism>
<feature type="domain" description="Pyridoxamine kinase/Phosphomethylpyrimidine kinase" evidence="6">
    <location>
        <begin position="25"/>
        <end position="256"/>
    </location>
</feature>
<dbReference type="InterPro" id="IPR013749">
    <property type="entry name" value="PM/HMP-P_kinase-1"/>
</dbReference>
<dbReference type="GO" id="GO:0005829">
    <property type="term" value="C:cytosol"/>
    <property type="evidence" value="ECO:0007669"/>
    <property type="project" value="TreeGrafter"/>
</dbReference>
<dbReference type="Proteomes" id="UP000823915">
    <property type="component" value="Unassembled WGS sequence"/>
</dbReference>
<evidence type="ECO:0000256" key="5">
    <source>
        <dbReference type="ARBA" id="ARBA00022840"/>
    </source>
</evidence>
<keyword evidence="2 7" id="KW-0808">Transferase</keyword>
<dbReference type="GO" id="GO:0008478">
    <property type="term" value="F:pyridoxal kinase activity"/>
    <property type="evidence" value="ECO:0007669"/>
    <property type="project" value="UniProtKB-EC"/>
</dbReference>
<dbReference type="InterPro" id="IPR029056">
    <property type="entry name" value="Ribokinase-like"/>
</dbReference>
<evidence type="ECO:0000256" key="4">
    <source>
        <dbReference type="ARBA" id="ARBA00022777"/>
    </source>
</evidence>
<dbReference type="NCBIfam" id="NF005491">
    <property type="entry name" value="PRK07105.1"/>
    <property type="match status" value="1"/>
</dbReference>
<evidence type="ECO:0000256" key="2">
    <source>
        <dbReference type="ARBA" id="ARBA00022679"/>
    </source>
</evidence>
<evidence type="ECO:0000256" key="1">
    <source>
        <dbReference type="ARBA" id="ARBA00012104"/>
    </source>
</evidence>
<sequence>MRCAAIHDLSGMGKCSLTVALPILSACGVETAVMPTAVLSTHTGGFTGYTYRDLTEDLLPMARHWKKEGCRFEALYSGFLGSPEQIGLVSEIFSLFREEGTLVAVDPVMGDAGKLYATYTKEMADGMGTLCRGADLVMPNFTEACHILGLPYREGPYTREYVREILHGLLDLGPRMAVLTGVWQEEGCLGAACLERGQEEPQWLLSDRVPGSYHGTGDVFGSTLVAGLLNGMTLPQACQLAVDYTQRVIVTTHQVGGDLRMGPKFECHLPWLCQKMADFREGKGA</sequence>
<evidence type="ECO:0000313" key="7">
    <source>
        <dbReference type="EMBL" id="HIY26655.1"/>
    </source>
</evidence>
<evidence type="ECO:0000259" key="6">
    <source>
        <dbReference type="Pfam" id="PF08543"/>
    </source>
</evidence>
<keyword evidence="5" id="KW-0067">ATP-binding</keyword>
<protein>
    <recommendedName>
        <fullName evidence="1">pyridoxal kinase</fullName>
        <ecNumber evidence="1">2.7.1.35</ecNumber>
    </recommendedName>
</protein>
<name>A0A9D1YD34_9FIRM</name>
<dbReference type="AlphaFoldDB" id="A0A9D1YD34"/>
<accession>A0A9D1YD34</accession>
<dbReference type="InterPro" id="IPR004625">
    <property type="entry name" value="PyrdxlKinase"/>
</dbReference>
<reference evidence="7" key="2">
    <citation type="submission" date="2021-04" db="EMBL/GenBank/DDBJ databases">
        <authorList>
            <person name="Gilroy R."/>
        </authorList>
    </citation>
    <scope>NUCLEOTIDE SEQUENCE</scope>
    <source>
        <strain evidence="7">1282</strain>
    </source>
</reference>
<keyword evidence="4 7" id="KW-0418">Kinase</keyword>
<dbReference type="SUPFAM" id="SSF53613">
    <property type="entry name" value="Ribokinase-like"/>
    <property type="match status" value="1"/>
</dbReference>
<dbReference type="CDD" id="cd01173">
    <property type="entry name" value="pyridoxal_pyridoxamine_kinase"/>
    <property type="match status" value="1"/>
</dbReference>
<evidence type="ECO:0000256" key="3">
    <source>
        <dbReference type="ARBA" id="ARBA00022741"/>
    </source>
</evidence>
<evidence type="ECO:0000313" key="8">
    <source>
        <dbReference type="Proteomes" id="UP000823915"/>
    </source>
</evidence>
<keyword evidence="3" id="KW-0547">Nucleotide-binding</keyword>
<comment type="caution">
    <text evidence="7">The sequence shown here is derived from an EMBL/GenBank/DDBJ whole genome shotgun (WGS) entry which is preliminary data.</text>
</comment>
<dbReference type="PROSITE" id="PS51257">
    <property type="entry name" value="PROKAR_LIPOPROTEIN"/>
    <property type="match status" value="1"/>
</dbReference>
<reference evidence="7" key="1">
    <citation type="journal article" date="2021" name="PeerJ">
        <title>Extensive microbial diversity within the chicken gut microbiome revealed by metagenomics and culture.</title>
        <authorList>
            <person name="Gilroy R."/>
            <person name="Ravi A."/>
            <person name="Getino M."/>
            <person name="Pursley I."/>
            <person name="Horton D.L."/>
            <person name="Alikhan N.F."/>
            <person name="Baker D."/>
            <person name="Gharbi K."/>
            <person name="Hall N."/>
            <person name="Watson M."/>
            <person name="Adriaenssens E.M."/>
            <person name="Foster-Nyarko E."/>
            <person name="Jarju S."/>
            <person name="Secka A."/>
            <person name="Antonio M."/>
            <person name="Oren A."/>
            <person name="Chaudhuri R.R."/>
            <person name="La Ragione R."/>
            <person name="Hildebrand F."/>
            <person name="Pallen M.J."/>
        </authorList>
    </citation>
    <scope>NUCLEOTIDE SEQUENCE</scope>
    <source>
        <strain evidence="7">1282</strain>
    </source>
</reference>